<organism evidence="14">
    <name type="scientific">Protoparvovirus rodent3</name>
    <dbReference type="NCBI Taxonomy" id="3052719"/>
    <lineage>
        <taxon>Viruses</taxon>
        <taxon>Monodnaviria</taxon>
        <taxon>Shotokuvirae</taxon>
        <taxon>Cossaviricota</taxon>
        <taxon>Quintoviricetes</taxon>
        <taxon>Piccovirales</taxon>
        <taxon>Parvoviridae</taxon>
        <taxon>Parvovirinae</taxon>
        <taxon>Protoparvovirus</taxon>
    </lineage>
</organism>
<dbReference type="GO" id="GO:0140267">
    <property type="term" value="P:symbiont entry into host cell via permeabilization of host membrane"/>
    <property type="evidence" value="ECO:0007669"/>
    <property type="project" value="UniProtKB-KW"/>
</dbReference>
<proteinExistence type="inferred from homology"/>
<comment type="similarity">
    <text evidence="2">Belongs to the parvoviridae capsid protein family.</text>
</comment>
<evidence type="ECO:0000256" key="1">
    <source>
        <dbReference type="ARBA" id="ARBA00004328"/>
    </source>
</evidence>
<dbReference type="InterPro" id="IPR016184">
    <property type="entry name" value="Capsid/spike_ssDNA_virus"/>
</dbReference>
<keyword evidence="10" id="KW-0946">Virion</keyword>
<keyword evidence="6" id="KW-0945">Host-virus interaction</keyword>
<keyword evidence="7" id="KW-1162">Viral penetration into host cytoplasm</keyword>
<name>A0A2Z3D7D9_9VIRU</name>
<dbReference type="GO" id="GO:0039615">
    <property type="term" value="C:T=1 icosahedral viral capsid"/>
    <property type="evidence" value="ECO:0007669"/>
    <property type="project" value="UniProtKB-KW"/>
</dbReference>
<keyword evidence="3" id="KW-1140">T=1 icosahedral capsid protein</keyword>
<keyword evidence="5" id="KW-1165">Clathrin-mediated endocytosis of virus by host</keyword>
<dbReference type="Pfam" id="PF00740">
    <property type="entry name" value="VP1_2"/>
    <property type="match status" value="1"/>
</dbReference>
<keyword evidence="8" id="KW-1173">Viral penetration via permeabilization of host membrane</keyword>
<keyword evidence="4" id="KW-0167">Capsid protein</keyword>
<keyword evidence="9" id="KW-1161">Viral attachment to host cell</keyword>
<protein>
    <submittedName>
        <fullName evidence="14">Capsid protein 1</fullName>
    </submittedName>
</protein>
<evidence type="ECO:0000256" key="12">
    <source>
        <dbReference type="ARBA" id="ARBA00023296"/>
    </source>
</evidence>
<dbReference type="InterPro" id="IPR001403">
    <property type="entry name" value="Parvovirus_coat"/>
</dbReference>
<feature type="domain" description="Coat protein VP1/VP2 Parvovirus" evidence="13">
    <location>
        <begin position="1"/>
        <end position="268"/>
    </location>
</feature>
<evidence type="ECO:0000256" key="8">
    <source>
        <dbReference type="ARBA" id="ARBA00022648"/>
    </source>
</evidence>
<dbReference type="EMBL" id="MG745689">
    <property type="protein sequence ID" value="AVR53776.1"/>
    <property type="molecule type" value="Genomic_DNA"/>
</dbReference>
<evidence type="ECO:0000256" key="3">
    <source>
        <dbReference type="ARBA" id="ARBA00022431"/>
    </source>
</evidence>
<dbReference type="GO" id="GO:0005198">
    <property type="term" value="F:structural molecule activity"/>
    <property type="evidence" value="ECO:0007669"/>
    <property type="project" value="InterPro"/>
</dbReference>
<evidence type="ECO:0000313" key="14">
    <source>
        <dbReference type="EMBL" id="AVR53776.1"/>
    </source>
</evidence>
<evidence type="ECO:0000256" key="11">
    <source>
        <dbReference type="ARBA" id="ARBA00022890"/>
    </source>
</evidence>
<evidence type="ECO:0000256" key="2">
    <source>
        <dbReference type="ARBA" id="ARBA00005398"/>
    </source>
</evidence>
<keyword evidence="11" id="KW-1164">Virus endocytosis by host</keyword>
<dbReference type="GO" id="GO:0019062">
    <property type="term" value="P:virion attachment to host cell"/>
    <property type="evidence" value="ECO:0007669"/>
    <property type="project" value="UniProtKB-KW"/>
</dbReference>
<evidence type="ECO:0000256" key="10">
    <source>
        <dbReference type="ARBA" id="ARBA00022844"/>
    </source>
</evidence>
<keyword evidence="12" id="KW-1160">Virus entry into host cell</keyword>
<dbReference type="Gene3D" id="2.170.30.10">
    <property type="entry name" value="Parvovirus coat protein VP1/VP2"/>
    <property type="match status" value="1"/>
</dbReference>
<dbReference type="SUPFAM" id="SSF88645">
    <property type="entry name" value="ssDNA viruses"/>
    <property type="match status" value="1"/>
</dbReference>
<evidence type="ECO:0000256" key="6">
    <source>
        <dbReference type="ARBA" id="ARBA00022581"/>
    </source>
</evidence>
<evidence type="ECO:0000256" key="5">
    <source>
        <dbReference type="ARBA" id="ARBA00022570"/>
    </source>
</evidence>
<dbReference type="InterPro" id="IPR036952">
    <property type="entry name" value="VP1/VP2"/>
</dbReference>
<comment type="subcellular location">
    <subcellularLocation>
        <location evidence="1">Virion</location>
    </subcellularLocation>
</comment>
<dbReference type="GO" id="GO:0075512">
    <property type="term" value="P:clathrin-dependent endocytosis of virus by host cell"/>
    <property type="evidence" value="ECO:0007669"/>
    <property type="project" value="UniProtKB-KW"/>
</dbReference>
<evidence type="ECO:0000259" key="13">
    <source>
        <dbReference type="Pfam" id="PF00740"/>
    </source>
</evidence>
<sequence length="273" mass="30281">MAELNIETFEQEIFNVVLKTVTEQNSGGAETIKVYNNDLTASLMVALDSNNSLPYTPAAATSETLGFYPWKPTIPAPYRYYFYVPRTLSVTYTNDTAAVTDTVGATDAYNSRFLTIENTTPITLLRTGDEFATGSYKFDCEPLKLTHLWQNNRALGMPPLLGALPTNDNPIPIQKTNSNRLGQSQIQNSNLLTEVTRLRPAQIGFAQPHDTFEASDSGPFKVPLISMFPTSNNDYDGNGNVRYMYSKQHGASYAQQAADYIERYTYEPAACCA</sequence>
<evidence type="ECO:0000256" key="4">
    <source>
        <dbReference type="ARBA" id="ARBA00022561"/>
    </source>
</evidence>
<reference evidence="14" key="1">
    <citation type="journal article" date="2018" name="Viruses">
        <title>Novel Parvoviruses from Wild and Domestic Animals in Brazil Provide New Insights into Parvovirus Distribution and Diversity.</title>
        <authorList>
            <person name="de Souza W.M."/>
            <person name="Dennis T."/>
            <person name="Fumagalli M.J."/>
            <person name="Araujo J."/>
            <person name="Sabino-Santos G."/>
            <person name="Maia F.G."/>
            <person name="Acrani G.O."/>
            <person name="Carrasco A.O."/>
            <person name="Romeiro M.F."/>
            <person name="Modha S."/>
            <person name="Vieira L.C."/>
            <person name="Ometto T."/>
            <person name="Queiroz L.H."/>
            <person name="Durigon E.L."/>
            <person name="Nunes M.R."/>
            <person name="Figueiredo L.T."/>
            <person name="Gifford R.J."/>
        </authorList>
    </citation>
    <scope>NUCLEOTIDE SEQUENCE</scope>
    <source>
        <strain evidence="14">38</strain>
    </source>
</reference>
<evidence type="ECO:0000256" key="9">
    <source>
        <dbReference type="ARBA" id="ARBA00022804"/>
    </source>
</evidence>
<accession>A0A2Z3D7D9</accession>
<evidence type="ECO:0000256" key="7">
    <source>
        <dbReference type="ARBA" id="ARBA00022595"/>
    </source>
</evidence>